<comment type="function">
    <text evidence="13">DNA-dependent ATPase involved in processing of recombination intermediates, plays a role in repairing DNA breaks. Stimulates the branch migration of RecA-mediated strand transfer reactions, allowing the 3' invading strand to extend heteroduplex DNA faster. Binds ssDNA in the presence of ADP but not other nucleotides, has ATPase activity that is stimulated by ssDNA and various branched DNA structures, but inhibited by SSB. Does not have RecA's homology-searching function.</text>
</comment>
<reference evidence="15 16" key="1">
    <citation type="submission" date="2022-03" db="EMBL/GenBank/DDBJ databases">
        <title>Genomic Encyclopedia of Type Strains, Phase III (KMG-III): the genomes of soil and plant-associated and newly described type strains.</title>
        <authorList>
            <person name="Whitman W."/>
        </authorList>
    </citation>
    <scope>NUCLEOTIDE SEQUENCE [LARGE SCALE GENOMIC DNA]</scope>
    <source>
        <strain evidence="15 16">BSker1</strain>
    </source>
</reference>
<dbReference type="EMBL" id="JALJYF010000001">
    <property type="protein sequence ID" value="MCP1726322.1"/>
    <property type="molecule type" value="Genomic_DNA"/>
</dbReference>
<dbReference type="Gene3D" id="3.40.50.300">
    <property type="entry name" value="P-loop containing nucleotide triphosphate hydrolases"/>
    <property type="match status" value="1"/>
</dbReference>
<dbReference type="InterPro" id="IPR027417">
    <property type="entry name" value="P-loop_NTPase"/>
</dbReference>
<keyword evidence="3 11" id="KW-0227">DNA damage</keyword>
<feature type="region of interest" description="Lon-protease-like" evidence="11">
    <location>
        <begin position="359"/>
        <end position="464"/>
    </location>
</feature>
<sequence>MAKAKTVYECEACGAQAPKWSGQCMDCGAWNTLVESRIGATPPKVGGGSAGGRNRGQYAGSSGVVVSLNEVQSKEAPRTSTGVGELDRVLGGGLVSGSAVLIGGDPGIGKSTLLLQACARLSENRGVLYVTGEESLEQVRIRAERLAVGEFPLRLAAETCVEQIIATAEVEKPRVLVVDSIQTIFSEGVQSAPGAVGQLRESASQLVRFAKQTGTAVFLVGHVTKEGQIAGPRVLEHMVDTVLYFENDAGSRYRVIRAVKNRFGAVNELGVFAMDEAGLKEVRNPSAIFLSGHQSDVSGSAVMVAREGSRPLLVEVQALVDSSQTHNPRRVAVGLDQNRLSMLLAVMHRHGGIAMGDQDVFINVVGGLKVEETAADLPLLLAALSSFRDKPLPKGMVVFGEIGLSGEVRPVYNGEERLYEAAKHGFKLAIVPRANAPRKSPDGMKIIPVRRLGDAIDAILRDAE</sequence>
<keyword evidence="8 11" id="KW-0346">Stress response</keyword>
<dbReference type="NCBIfam" id="TIGR00416">
    <property type="entry name" value="sms"/>
    <property type="match status" value="1"/>
</dbReference>
<dbReference type="InterPro" id="IPR014721">
    <property type="entry name" value="Ribsml_uS5_D2-typ_fold_subgr"/>
</dbReference>
<evidence type="ECO:0000256" key="4">
    <source>
        <dbReference type="ARBA" id="ARBA00022771"/>
    </source>
</evidence>
<comment type="domain">
    <text evidence="11">The middle region has homology to RecA with ATPase motifs including the RadA KNRFG motif, while the C-terminus is homologous to Lon protease.</text>
</comment>
<evidence type="ECO:0000313" key="16">
    <source>
        <dbReference type="Proteomes" id="UP001523550"/>
    </source>
</evidence>
<dbReference type="CDD" id="cd01121">
    <property type="entry name" value="RadA_SMS_N"/>
    <property type="match status" value="1"/>
</dbReference>
<dbReference type="PRINTS" id="PR01874">
    <property type="entry name" value="DNAREPAIRADA"/>
</dbReference>
<proteinExistence type="inferred from homology"/>
<keyword evidence="10 11" id="KW-0234">DNA repair</keyword>
<evidence type="ECO:0000313" key="15">
    <source>
        <dbReference type="EMBL" id="MCP1726322.1"/>
    </source>
</evidence>
<dbReference type="PANTHER" id="PTHR32472:SF10">
    <property type="entry name" value="DNA REPAIR PROTEIN RADA-LIKE PROTEIN"/>
    <property type="match status" value="1"/>
</dbReference>
<feature type="domain" description="RecA family profile 1" evidence="14">
    <location>
        <begin position="75"/>
        <end position="223"/>
    </location>
</feature>
<evidence type="ECO:0000256" key="12">
    <source>
        <dbReference type="NCBIfam" id="TIGR00416"/>
    </source>
</evidence>
<evidence type="ECO:0000256" key="3">
    <source>
        <dbReference type="ARBA" id="ARBA00022763"/>
    </source>
</evidence>
<gene>
    <name evidence="11" type="primary">radA</name>
    <name evidence="15" type="ORF">J2T60_000287</name>
</gene>
<name>A0ABT1G8P0_9GAMM</name>
<evidence type="ECO:0000256" key="7">
    <source>
        <dbReference type="ARBA" id="ARBA00022840"/>
    </source>
</evidence>
<evidence type="ECO:0000256" key="2">
    <source>
        <dbReference type="ARBA" id="ARBA00022741"/>
    </source>
</evidence>
<dbReference type="InterPro" id="IPR020568">
    <property type="entry name" value="Ribosomal_Su5_D2-typ_SF"/>
</dbReference>
<evidence type="ECO:0000256" key="11">
    <source>
        <dbReference type="HAMAP-Rule" id="MF_01498"/>
    </source>
</evidence>
<protein>
    <recommendedName>
        <fullName evidence="11 12">DNA repair protein RadA</fullName>
    </recommendedName>
</protein>
<accession>A0ABT1G8P0</accession>
<keyword evidence="7 11" id="KW-0067">ATP-binding</keyword>
<dbReference type="Pfam" id="PF18073">
    <property type="entry name" value="Zn_ribbon_LapB"/>
    <property type="match status" value="1"/>
</dbReference>
<feature type="short sequence motif" description="RadA KNRFG motif" evidence="11">
    <location>
        <begin position="260"/>
        <end position="264"/>
    </location>
</feature>
<evidence type="ECO:0000256" key="8">
    <source>
        <dbReference type="ARBA" id="ARBA00023016"/>
    </source>
</evidence>
<keyword evidence="16" id="KW-1185">Reference proteome</keyword>
<evidence type="ECO:0000256" key="6">
    <source>
        <dbReference type="ARBA" id="ARBA00022833"/>
    </source>
</evidence>
<keyword evidence="6 13" id="KW-0862">Zinc</keyword>
<evidence type="ECO:0000256" key="1">
    <source>
        <dbReference type="ARBA" id="ARBA00022723"/>
    </source>
</evidence>
<dbReference type="Gene3D" id="3.30.230.10">
    <property type="match status" value="1"/>
</dbReference>
<dbReference type="InterPro" id="IPR020588">
    <property type="entry name" value="RecA_ATP-bd"/>
</dbReference>
<evidence type="ECO:0000256" key="10">
    <source>
        <dbReference type="ARBA" id="ARBA00023204"/>
    </source>
</evidence>
<dbReference type="HAMAP" id="MF_01498">
    <property type="entry name" value="RadA_bact"/>
    <property type="match status" value="1"/>
</dbReference>
<dbReference type="SUPFAM" id="SSF52540">
    <property type="entry name" value="P-loop containing nucleoside triphosphate hydrolases"/>
    <property type="match status" value="1"/>
</dbReference>
<dbReference type="SUPFAM" id="SSF54211">
    <property type="entry name" value="Ribosomal protein S5 domain 2-like"/>
    <property type="match status" value="1"/>
</dbReference>
<dbReference type="PROSITE" id="PS50162">
    <property type="entry name" value="RECA_2"/>
    <property type="match status" value="1"/>
</dbReference>
<comment type="caution">
    <text evidence="15">The sequence shown here is derived from an EMBL/GenBank/DDBJ whole genome shotgun (WGS) entry which is preliminary data.</text>
</comment>
<keyword evidence="5" id="KW-0378">Hydrolase</keyword>
<dbReference type="Pfam" id="PF13541">
    <property type="entry name" value="ChlI"/>
    <property type="match status" value="1"/>
</dbReference>
<organism evidence="15 16">
    <name type="scientific">Natronospira proteinivora</name>
    <dbReference type="NCBI Taxonomy" id="1807133"/>
    <lineage>
        <taxon>Bacteria</taxon>
        <taxon>Pseudomonadati</taxon>
        <taxon>Pseudomonadota</taxon>
        <taxon>Gammaproteobacteria</taxon>
        <taxon>Natronospirales</taxon>
        <taxon>Natronospiraceae</taxon>
        <taxon>Natronospira</taxon>
    </lineage>
</organism>
<dbReference type="RefSeq" id="WP_253444412.1">
    <property type="nucleotide sequence ID" value="NZ_JALJYF010000001.1"/>
</dbReference>
<evidence type="ECO:0000256" key="9">
    <source>
        <dbReference type="ARBA" id="ARBA00023125"/>
    </source>
</evidence>
<feature type="binding site" evidence="11">
    <location>
        <begin position="104"/>
        <end position="111"/>
    </location>
    <ligand>
        <name>ATP</name>
        <dbReference type="ChEBI" id="CHEBI:30616"/>
    </ligand>
</feature>
<dbReference type="SMART" id="SM00382">
    <property type="entry name" value="AAA"/>
    <property type="match status" value="1"/>
</dbReference>
<evidence type="ECO:0000259" key="14">
    <source>
        <dbReference type="PROSITE" id="PS50162"/>
    </source>
</evidence>
<dbReference type="InterPro" id="IPR041166">
    <property type="entry name" value="Rubredoxin_2"/>
</dbReference>
<keyword evidence="2 11" id="KW-0547">Nucleotide-binding</keyword>
<dbReference type="InterPro" id="IPR003593">
    <property type="entry name" value="AAA+_ATPase"/>
</dbReference>
<keyword evidence="1 11" id="KW-0479">Metal-binding</keyword>
<keyword evidence="9 11" id="KW-0238">DNA-binding</keyword>
<dbReference type="Pfam" id="PF13481">
    <property type="entry name" value="AAA_25"/>
    <property type="match status" value="1"/>
</dbReference>
<dbReference type="InterPro" id="IPR004504">
    <property type="entry name" value="DNA_repair_RadA"/>
</dbReference>
<evidence type="ECO:0000256" key="5">
    <source>
        <dbReference type="ARBA" id="ARBA00022801"/>
    </source>
</evidence>
<comment type="function">
    <text evidence="11">Plays a role in repairing double-strand DNA breaks, probably involving stabilizing or processing branched DNA or blocked replication forks.</text>
</comment>
<keyword evidence="4 13" id="KW-0863">Zinc-finger</keyword>
<dbReference type="PANTHER" id="PTHR32472">
    <property type="entry name" value="DNA REPAIR PROTEIN RADA"/>
    <property type="match status" value="1"/>
</dbReference>
<evidence type="ECO:0000256" key="13">
    <source>
        <dbReference type="RuleBase" id="RU003555"/>
    </source>
</evidence>
<dbReference type="Proteomes" id="UP001523550">
    <property type="component" value="Unassembled WGS sequence"/>
</dbReference>
<comment type="similarity">
    <text evidence="11 13">Belongs to the RecA family. RadA subfamily.</text>
</comment>